<dbReference type="RefSeq" id="WP_005624232.1">
    <property type="nucleotide sequence ID" value="NZ_AMRA01000015.1"/>
</dbReference>
<dbReference type="EMBL" id="AMRA01000015">
    <property type="protein sequence ID" value="EKF25403.1"/>
    <property type="molecule type" value="Genomic_DNA"/>
</dbReference>
<dbReference type="PANTHER" id="PTHR43681">
    <property type="entry name" value="TRANSMEMBRANE GTPASE FZO"/>
    <property type="match status" value="1"/>
</dbReference>
<evidence type="ECO:0000313" key="4">
    <source>
        <dbReference type="EMBL" id="EKF25403.1"/>
    </source>
</evidence>
<dbReference type="InterPro" id="IPR027417">
    <property type="entry name" value="P-loop_NTPase"/>
</dbReference>
<evidence type="ECO:0000313" key="5">
    <source>
        <dbReference type="Proteomes" id="UP000006265"/>
    </source>
</evidence>
<dbReference type="InterPro" id="IPR051943">
    <property type="entry name" value="TRAFAC_Dynamin-like_GTPase"/>
</dbReference>
<dbReference type="AlphaFoldDB" id="K5B9G4"/>
<evidence type="ECO:0000256" key="3">
    <source>
        <dbReference type="SAM" id="Phobius"/>
    </source>
</evidence>
<keyword evidence="5" id="KW-1185">Reference proteome</keyword>
<gene>
    <name evidence="4" type="primary">iniA</name>
    <name evidence="4" type="ORF">C731_0516</name>
</gene>
<dbReference type="Proteomes" id="UP000006265">
    <property type="component" value="Unassembled WGS sequence"/>
</dbReference>
<evidence type="ECO:0000256" key="1">
    <source>
        <dbReference type="SAM" id="Coils"/>
    </source>
</evidence>
<dbReference type="STRING" id="1122247.GCA_000379865_01960"/>
<reference evidence="4 5" key="1">
    <citation type="journal article" date="2012" name="J. Bacteriol.">
        <title>Genome sequence of Mycobacterium hassiacum DSM 44199, a rare source of heat-stable mycobacterial proteins.</title>
        <authorList>
            <person name="Tiago I."/>
            <person name="Maranha A."/>
            <person name="Mendes V."/>
            <person name="Alarico S."/>
            <person name="Moynihan P.J."/>
            <person name="Clarke A.J."/>
            <person name="Macedo-Ribeiro S."/>
            <person name="Pereira P.J."/>
            <person name="Empadinhas N."/>
        </authorList>
    </citation>
    <scope>NUCLEOTIDE SEQUENCE [LARGE SCALE GENOMIC DNA]</scope>
    <source>
        <strain evidence="5">DSM 44199 / CIP 105218 / JCM 12690 / 3849</strain>
    </source>
</reference>
<feature type="coiled-coil region" evidence="1">
    <location>
        <begin position="576"/>
        <end position="610"/>
    </location>
</feature>
<feature type="region of interest" description="Disordered" evidence="2">
    <location>
        <begin position="611"/>
        <end position="640"/>
    </location>
</feature>
<dbReference type="Pfam" id="PF00350">
    <property type="entry name" value="Dynamin_N"/>
    <property type="match status" value="1"/>
</dbReference>
<comment type="caution">
    <text evidence="4">The sequence shown here is derived from an EMBL/GenBank/DDBJ whole genome shotgun (WGS) entry which is preliminary data.</text>
</comment>
<dbReference type="InterPro" id="IPR045063">
    <property type="entry name" value="Dynamin_N"/>
</dbReference>
<name>K5B9G4_MYCHD</name>
<protein>
    <submittedName>
        <fullName evidence="4">Isoniazid-inducible protein iniA</fullName>
    </submittedName>
</protein>
<sequence>MTQPSDVEKKYLADPVKVMLELIEHTSRIAETNDRGDLVDRLARAKARLTDPQIRVVIAGQLKQGKSHLLNSLLNMPVARVGDDESTVLPTVVTYGENPSAQLIVANPDGEEPDAVPIPMSELVNDLRHAPQAGGRKVLRVEVTASGPLLQKGLAFIDTPGVGGHGQPHLSATLGLLPDADAVLMCSDTSQEFTEPELTFIRQAVEICPVAAIIATKTDLYPFWRQIVETNRAHLQRAGLDIPIIPASSVLRSHALQLNDKELNEESNFPAIVRFLTQEVLVRQNDRIRDFVLAEIRSAAEHLKLALDSELAAINDPQAQERLKEDLERRKAEAQDALQQTALWQQVLNDGISDLTADIDHDLRARFRVITQHIEKVIDSCDPTRHWAEIGNELEEAVATAVGDNFVWAYQRAQVLAEEVARTFTEAGLDAIEMPRIDPRQFGASLGEVKSLGSLEAKPIGKGRKLSIGLQGSYGGVLMFGMMTSFAGLGMFNPISIGAGLLMGRSAYRENIDNRMSRVRNEAKLNARRFVDDVQFVVSKESRDRLKGIQRQLRDHYRAIANQATRSLNESLQATLAAAKMAEDERNARVRELERRLDILRQVIEHTTRMSELQARNALQPGRTPAGQAAPAPRGGAGRT</sequence>
<dbReference type="SUPFAM" id="SSF52540">
    <property type="entry name" value="P-loop containing nucleoside triphosphate hydrolases"/>
    <property type="match status" value="1"/>
</dbReference>
<dbReference type="PATRIC" id="fig|1122247.3.peg.492"/>
<accession>K5B9G4</accession>
<feature type="compositionally biased region" description="Low complexity" evidence="2">
    <location>
        <begin position="620"/>
        <end position="634"/>
    </location>
</feature>
<dbReference type="Gene3D" id="3.40.50.300">
    <property type="entry name" value="P-loop containing nucleotide triphosphate hydrolases"/>
    <property type="match status" value="1"/>
</dbReference>
<dbReference type="OrthoDB" id="3798616at2"/>
<organism evidence="4 5">
    <name type="scientific">Mycolicibacterium hassiacum (strain DSM 44199 / CIP 105218 / JCM 12690 / 3849)</name>
    <name type="common">Mycobacterium hassiacum</name>
    <dbReference type="NCBI Taxonomy" id="1122247"/>
    <lineage>
        <taxon>Bacteria</taxon>
        <taxon>Bacillati</taxon>
        <taxon>Actinomycetota</taxon>
        <taxon>Actinomycetes</taxon>
        <taxon>Mycobacteriales</taxon>
        <taxon>Mycobacteriaceae</taxon>
        <taxon>Mycolicibacterium</taxon>
    </lineage>
</organism>
<evidence type="ECO:0000256" key="2">
    <source>
        <dbReference type="SAM" id="MobiDB-lite"/>
    </source>
</evidence>
<proteinExistence type="predicted"/>
<keyword evidence="3" id="KW-1133">Transmembrane helix</keyword>
<dbReference type="PANTHER" id="PTHR43681:SF1">
    <property type="entry name" value="SARCALUMENIN"/>
    <property type="match status" value="1"/>
</dbReference>
<feature type="transmembrane region" description="Helical" evidence="3">
    <location>
        <begin position="474"/>
        <end position="502"/>
    </location>
</feature>
<keyword evidence="3" id="KW-0472">Membrane</keyword>
<keyword evidence="3" id="KW-0812">Transmembrane</keyword>
<keyword evidence="1" id="KW-0175">Coiled coil</keyword>
<dbReference type="eggNOG" id="COG0699">
    <property type="taxonomic scope" value="Bacteria"/>
</dbReference>